<dbReference type="Gene3D" id="3.40.50.720">
    <property type="entry name" value="NAD(P)-binding Rossmann-like Domain"/>
    <property type="match status" value="1"/>
</dbReference>
<sequence>MQVSVPDVSSRSLVELISLSGRRAVVTGAGRGLGRAIAERMVEAGADVLVADIEHGLAAAVAEDLNARRPGRAVAAHVDVTAAGSVLGAADLAVREFGGVDIWVNNAGIFPSVPALEMSEKTWDEVFAVNTRGVFLGSREAARRMREAGSGGVIVNVVSTAGFRGTAPGLAAYVGSKHAARGITRQLALEFAPFGIRVLGVAPTYVPTEGNMAAAAAAAGAPADTGDTGDIMSVMQPSLLGRLGVPDDIARVVLFCASDLSAFMTGSTLLADAGETI</sequence>
<dbReference type="InterPro" id="IPR036291">
    <property type="entry name" value="NAD(P)-bd_dom_sf"/>
</dbReference>
<evidence type="ECO:0000256" key="2">
    <source>
        <dbReference type="ARBA" id="ARBA00023002"/>
    </source>
</evidence>
<protein>
    <submittedName>
        <fullName evidence="4">SDR family oxidoreductase</fullName>
    </submittedName>
</protein>
<organism evidence="4 5">
    <name type="scientific">Streptomyces scabichelini</name>
    <dbReference type="NCBI Taxonomy" id="2711217"/>
    <lineage>
        <taxon>Bacteria</taxon>
        <taxon>Bacillati</taxon>
        <taxon>Actinomycetota</taxon>
        <taxon>Actinomycetes</taxon>
        <taxon>Kitasatosporales</taxon>
        <taxon>Streptomycetaceae</taxon>
        <taxon>Streptomyces</taxon>
    </lineage>
</organism>
<evidence type="ECO:0000313" key="5">
    <source>
        <dbReference type="Proteomes" id="UP000472335"/>
    </source>
</evidence>
<dbReference type="GO" id="GO:0016491">
    <property type="term" value="F:oxidoreductase activity"/>
    <property type="evidence" value="ECO:0007669"/>
    <property type="project" value="UniProtKB-KW"/>
</dbReference>
<dbReference type="RefSeq" id="WP_165269706.1">
    <property type="nucleotide sequence ID" value="NZ_JAAKZY010000301.1"/>
</dbReference>
<evidence type="ECO:0000256" key="3">
    <source>
        <dbReference type="RuleBase" id="RU000363"/>
    </source>
</evidence>
<dbReference type="CDD" id="cd05233">
    <property type="entry name" value="SDR_c"/>
    <property type="match status" value="1"/>
</dbReference>
<reference evidence="4 5" key="1">
    <citation type="submission" date="2020-02" db="EMBL/GenBank/DDBJ databases">
        <title>Whole-genome analyses of novel actinobacteria.</title>
        <authorList>
            <person name="Sahin N."/>
            <person name="Gencbay T."/>
        </authorList>
    </citation>
    <scope>NUCLEOTIDE SEQUENCE [LARGE SCALE GENOMIC DNA]</scope>
    <source>
        <strain evidence="4 5">HC44</strain>
    </source>
</reference>
<dbReference type="EMBL" id="JAAKZY010000301">
    <property type="protein sequence ID" value="NGO14891.1"/>
    <property type="molecule type" value="Genomic_DNA"/>
</dbReference>
<proteinExistence type="inferred from homology"/>
<evidence type="ECO:0000256" key="1">
    <source>
        <dbReference type="ARBA" id="ARBA00006484"/>
    </source>
</evidence>
<comment type="caution">
    <text evidence="4">The sequence shown here is derived from an EMBL/GenBank/DDBJ whole genome shotgun (WGS) entry which is preliminary data.</text>
</comment>
<keyword evidence="5" id="KW-1185">Reference proteome</keyword>
<evidence type="ECO:0000313" key="4">
    <source>
        <dbReference type="EMBL" id="NGO14891.1"/>
    </source>
</evidence>
<dbReference type="Pfam" id="PF00106">
    <property type="entry name" value="adh_short"/>
    <property type="match status" value="1"/>
</dbReference>
<dbReference type="PRINTS" id="PR00080">
    <property type="entry name" value="SDRFAMILY"/>
</dbReference>
<comment type="similarity">
    <text evidence="1 3">Belongs to the short-chain dehydrogenases/reductases (SDR) family.</text>
</comment>
<keyword evidence="2" id="KW-0560">Oxidoreductase</keyword>
<dbReference type="InterPro" id="IPR002347">
    <property type="entry name" value="SDR_fam"/>
</dbReference>
<dbReference type="FunFam" id="3.40.50.720:FF:000084">
    <property type="entry name" value="Short-chain dehydrogenase reductase"/>
    <property type="match status" value="1"/>
</dbReference>
<accession>A0A6G4VLP5</accession>
<dbReference type="PRINTS" id="PR00081">
    <property type="entry name" value="GDHRDH"/>
</dbReference>
<gene>
    <name evidence="4" type="ORF">G5C60_46715</name>
</gene>
<dbReference type="AlphaFoldDB" id="A0A6G4VLP5"/>
<name>A0A6G4VLP5_9ACTN</name>
<dbReference type="PANTHER" id="PTHR43639">
    <property type="entry name" value="OXIDOREDUCTASE, SHORT-CHAIN DEHYDROGENASE/REDUCTASE FAMILY (AFU_ORTHOLOGUE AFUA_5G02870)"/>
    <property type="match status" value="1"/>
</dbReference>
<dbReference type="SUPFAM" id="SSF51735">
    <property type="entry name" value="NAD(P)-binding Rossmann-fold domains"/>
    <property type="match status" value="1"/>
</dbReference>
<dbReference type="PANTHER" id="PTHR43639:SF1">
    <property type="entry name" value="SHORT-CHAIN DEHYDROGENASE_REDUCTASE FAMILY PROTEIN"/>
    <property type="match status" value="1"/>
</dbReference>
<dbReference type="Proteomes" id="UP000472335">
    <property type="component" value="Unassembled WGS sequence"/>
</dbReference>